<evidence type="ECO:0000256" key="1">
    <source>
        <dbReference type="ARBA" id="ARBA00023284"/>
    </source>
</evidence>
<name>A0A1G9S605_9SPHI</name>
<dbReference type="Pfam" id="PF13899">
    <property type="entry name" value="Thioredoxin_7"/>
    <property type="match status" value="1"/>
</dbReference>
<dbReference type="OrthoDB" id="120730at2"/>
<dbReference type="AlphaFoldDB" id="A0A1G9S605"/>
<dbReference type="PROSITE" id="PS00194">
    <property type="entry name" value="THIOREDOXIN_1"/>
    <property type="match status" value="1"/>
</dbReference>
<evidence type="ECO:0000259" key="2">
    <source>
        <dbReference type="PROSITE" id="PS51352"/>
    </source>
</evidence>
<dbReference type="InterPro" id="IPR017937">
    <property type="entry name" value="Thioredoxin_CS"/>
</dbReference>
<dbReference type="PANTHER" id="PTHR10438">
    <property type="entry name" value="THIOREDOXIN"/>
    <property type="match status" value="1"/>
</dbReference>
<proteinExistence type="predicted"/>
<keyword evidence="4" id="KW-1185">Reference proteome</keyword>
<dbReference type="CDD" id="cd02947">
    <property type="entry name" value="TRX_family"/>
    <property type="match status" value="1"/>
</dbReference>
<dbReference type="InterPro" id="IPR050620">
    <property type="entry name" value="Thioredoxin_H-type-like"/>
</dbReference>
<dbReference type="PROSITE" id="PS51352">
    <property type="entry name" value="THIOREDOXIN_2"/>
    <property type="match status" value="1"/>
</dbReference>
<organism evidence="3 4">
    <name type="scientific">Pedobacter steynii</name>
    <dbReference type="NCBI Taxonomy" id="430522"/>
    <lineage>
        <taxon>Bacteria</taxon>
        <taxon>Pseudomonadati</taxon>
        <taxon>Bacteroidota</taxon>
        <taxon>Sphingobacteriia</taxon>
        <taxon>Sphingobacteriales</taxon>
        <taxon>Sphingobacteriaceae</taxon>
        <taxon>Pedobacter</taxon>
    </lineage>
</organism>
<dbReference type="STRING" id="430522.BFS30_02530"/>
<sequence>MKNITTILLLLIGGSLKAQEGIKFNQTSNWKETTEKAAAENKLIFIDCYTSWCGPCKWMDQNVFVDPAVGAFFNKNFINAKIDMEKGEGVALAKKYNVRSFPTFLFVNDKGEVIHRTASRMPVAEFLEEGKMASDPAKNFSSMKKKYESGQRDIPFVLDYYLTLQKSERGTADQIGKDIVTKITEQELNSALGWKAVKTLARSETDRLGAYFMANPGRYAAWSTIAERDELTDRLISSSMYGYIYAKDEGAFMKKLAFFNTSDKADRRKQGAMLEADFYLEQNRSADYKKVTDAALKGVLKLDAEKLSFLARRADYKAAANPEILAQAYLLAKRSVELAPEEYSIQSTFAKVCLSLKKKEEGLKAAKKSRSLADAETSKIQKLSQELLDKIESL</sequence>
<dbReference type="EMBL" id="FNGY01000003">
    <property type="protein sequence ID" value="SDM30948.1"/>
    <property type="molecule type" value="Genomic_DNA"/>
</dbReference>
<feature type="domain" description="Thioredoxin" evidence="2">
    <location>
        <begin position="10"/>
        <end position="135"/>
    </location>
</feature>
<dbReference type="InterPro" id="IPR036249">
    <property type="entry name" value="Thioredoxin-like_sf"/>
</dbReference>
<dbReference type="InterPro" id="IPR013766">
    <property type="entry name" value="Thioredoxin_domain"/>
</dbReference>
<protein>
    <submittedName>
        <fullName evidence="3">Thioredoxin-like</fullName>
    </submittedName>
</protein>
<reference evidence="4" key="1">
    <citation type="submission" date="2016-10" db="EMBL/GenBank/DDBJ databases">
        <authorList>
            <person name="Varghese N."/>
            <person name="Submissions S."/>
        </authorList>
    </citation>
    <scope>NUCLEOTIDE SEQUENCE [LARGE SCALE GENOMIC DNA]</scope>
    <source>
        <strain evidence="4">DSM 19110</strain>
    </source>
</reference>
<evidence type="ECO:0000313" key="3">
    <source>
        <dbReference type="EMBL" id="SDM30948.1"/>
    </source>
</evidence>
<accession>A0A1G9S605</accession>
<dbReference type="Gene3D" id="3.40.30.10">
    <property type="entry name" value="Glutaredoxin"/>
    <property type="match status" value="1"/>
</dbReference>
<dbReference type="SUPFAM" id="SSF52833">
    <property type="entry name" value="Thioredoxin-like"/>
    <property type="match status" value="1"/>
</dbReference>
<keyword evidence="1" id="KW-0676">Redox-active center</keyword>
<dbReference type="PANTHER" id="PTHR10438:SF463">
    <property type="entry name" value="THIOREDOXIN"/>
    <property type="match status" value="1"/>
</dbReference>
<evidence type="ECO:0000313" key="4">
    <source>
        <dbReference type="Proteomes" id="UP000183200"/>
    </source>
</evidence>
<dbReference type="Proteomes" id="UP000183200">
    <property type="component" value="Unassembled WGS sequence"/>
</dbReference>
<gene>
    <name evidence="3" type="ORF">SAMN05421820_103478</name>
</gene>
<dbReference type="RefSeq" id="WP_074606239.1">
    <property type="nucleotide sequence ID" value="NZ_FNGY01000003.1"/>
</dbReference>